<name>A0AA40EDB6_9PEZI</name>
<accession>A0AA40EDB6</accession>
<dbReference type="EMBL" id="JAUKTV010000005">
    <property type="protein sequence ID" value="KAK0737254.1"/>
    <property type="molecule type" value="Genomic_DNA"/>
</dbReference>
<reference evidence="2" key="1">
    <citation type="submission" date="2023-06" db="EMBL/GenBank/DDBJ databases">
        <title>Genome-scale phylogeny and comparative genomics of the fungal order Sordariales.</title>
        <authorList>
            <consortium name="Lawrence Berkeley National Laboratory"/>
            <person name="Hensen N."/>
            <person name="Bonometti L."/>
            <person name="Westerberg I."/>
            <person name="Brannstrom I.O."/>
            <person name="Guillou S."/>
            <person name="Cros-Aarteil S."/>
            <person name="Calhoun S."/>
            <person name="Haridas S."/>
            <person name="Kuo A."/>
            <person name="Mondo S."/>
            <person name="Pangilinan J."/>
            <person name="Riley R."/>
            <person name="Labutti K."/>
            <person name="Andreopoulos B."/>
            <person name="Lipzen A."/>
            <person name="Chen C."/>
            <person name="Yanf M."/>
            <person name="Daum C."/>
            <person name="Ng V."/>
            <person name="Clum A."/>
            <person name="Steindorff A."/>
            <person name="Ohm R."/>
            <person name="Martin F."/>
            <person name="Silar P."/>
            <person name="Natvig D."/>
            <person name="Lalanne C."/>
            <person name="Gautier V."/>
            <person name="Ament-Velasquez S.L."/>
            <person name="Kruys A."/>
            <person name="Hutchinson M.I."/>
            <person name="Powell A.J."/>
            <person name="Barry K."/>
            <person name="Miller A.N."/>
            <person name="Grigoriev I.V."/>
            <person name="Debuchy R."/>
            <person name="Gladieux P."/>
            <person name="Thoren M.H."/>
            <person name="Johannesson H."/>
        </authorList>
    </citation>
    <scope>NUCLEOTIDE SEQUENCE</scope>
    <source>
        <strain evidence="2">CBS 540.89</strain>
    </source>
</reference>
<proteinExistence type="predicted"/>
<dbReference type="AlphaFoldDB" id="A0AA40EDB6"/>
<feature type="region of interest" description="Disordered" evidence="1">
    <location>
        <begin position="89"/>
        <end position="121"/>
    </location>
</feature>
<protein>
    <submittedName>
        <fullName evidence="2">Uncharacterized protein</fullName>
    </submittedName>
</protein>
<evidence type="ECO:0000256" key="1">
    <source>
        <dbReference type="SAM" id="MobiDB-lite"/>
    </source>
</evidence>
<gene>
    <name evidence="2" type="ORF">B0T21DRAFT_160650</name>
</gene>
<feature type="compositionally biased region" description="Basic and acidic residues" evidence="1">
    <location>
        <begin position="100"/>
        <end position="115"/>
    </location>
</feature>
<evidence type="ECO:0000313" key="3">
    <source>
        <dbReference type="Proteomes" id="UP001172159"/>
    </source>
</evidence>
<keyword evidence="3" id="KW-1185">Reference proteome</keyword>
<evidence type="ECO:0000313" key="2">
    <source>
        <dbReference type="EMBL" id="KAK0737254.1"/>
    </source>
</evidence>
<comment type="caution">
    <text evidence="2">The sequence shown here is derived from an EMBL/GenBank/DDBJ whole genome shotgun (WGS) entry which is preliminary data.</text>
</comment>
<organism evidence="2 3">
    <name type="scientific">Apiosordaria backusii</name>
    <dbReference type="NCBI Taxonomy" id="314023"/>
    <lineage>
        <taxon>Eukaryota</taxon>
        <taxon>Fungi</taxon>
        <taxon>Dikarya</taxon>
        <taxon>Ascomycota</taxon>
        <taxon>Pezizomycotina</taxon>
        <taxon>Sordariomycetes</taxon>
        <taxon>Sordariomycetidae</taxon>
        <taxon>Sordariales</taxon>
        <taxon>Lasiosphaeriaceae</taxon>
        <taxon>Apiosordaria</taxon>
    </lineage>
</organism>
<sequence>MASEPVYEAPTGGFRALNAISDAYTKVLRVAYPATRDIAKEVSNRTSDIVEKARQRVSDLVFVVQELKWEIEEARRTIVETNETLHRLLTENDGTEDPLQWDKEEEVKPITEKPVKRPPPA</sequence>
<dbReference type="Proteomes" id="UP001172159">
    <property type="component" value="Unassembled WGS sequence"/>
</dbReference>